<proteinExistence type="predicted"/>
<dbReference type="KEGG" id="rul:UC8_17500"/>
<gene>
    <name evidence="2" type="ORF">UC8_17500</name>
</gene>
<accession>A0A5B9QPD0</accession>
<evidence type="ECO:0000313" key="3">
    <source>
        <dbReference type="Proteomes" id="UP000325286"/>
    </source>
</evidence>
<evidence type="ECO:0000313" key="2">
    <source>
        <dbReference type="EMBL" id="QEG39752.1"/>
    </source>
</evidence>
<keyword evidence="3" id="KW-1185">Reference proteome</keyword>
<dbReference type="RefSeq" id="WP_068134353.1">
    <property type="nucleotide sequence ID" value="NZ_CP042914.1"/>
</dbReference>
<dbReference type="AlphaFoldDB" id="A0A5B9QPD0"/>
<organism evidence="2 3">
    <name type="scientific">Roseimaritima ulvae</name>
    <dbReference type="NCBI Taxonomy" id="980254"/>
    <lineage>
        <taxon>Bacteria</taxon>
        <taxon>Pseudomonadati</taxon>
        <taxon>Planctomycetota</taxon>
        <taxon>Planctomycetia</taxon>
        <taxon>Pirellulales</taxon>
        <taxon>Pirellulaceae</taxon>
        <taxon>Roseimaritima</taxon>
    </lineage>
</organism>
<reference evidence="2 3" key="1">
    <citation type="submission" date="2019-08" db="EMBL/GenBank/DDBJ databases">
        <title>Deep-cultivation of Planctomycetes and their phenomic and genomic characterization uncovers novel biology.</title>
        <authorList>
            <person name="Wiegand S."/>
            <person name="Jogler M."/>
            <person name="Boedeker C."/>
            <person name="Pinto D."/>
            <person name="Vollmers J."/>
            <person name="Rivas-Marin E."/>
            <person name="Kohn T."/>
            <person name="Peeters S.H."/>
            <person name="Heuer A."/>
            <person name="Rast P."/>
            <person name="Oberbeckmann S."/>
            <person name="Bunk B."/>
            <person name="Jeske O."/>
            <person name="Meyerdierks A."/>
            <person name="Storesund J.E."/>
            <person name="Kallscheuer N."/>
            <person name="Luecker S."/>
            <person name="Lage O.M."/>
            <person name="Pohl T."/>
            <person name="Merkel B.J."/>
            <person name="Hornburger P."/>
            <person name="Mueller R.-W."/>
            <person name="Bruemmer F."/>
            <person name="Labrenz M."/>
            <person name="Spormann A.M."/>
            <person name="Op den Camp H."/>
            <person name="Overmann J."/>
            <person name="Amann R."/>
            <person name="Jetten M.S.M."/>
            <person name="Mascher T."/>
            <person name="Medema M.H."/>
            <person name="Devos D.P."/>
            <person name="Kaster A.-K."/>
            <person name="Ovreas L."/>
            <person name="Rohde M."/>
            <person name="Galperin M.Y."/>
            <person name="Jogler C."/>
        </authorList>
    </citation>
    <scope>NUCLEOTIDE SEQUENCE [LARGE SCALE GENOMIC DNA]</scope>
    <source>
        <strain evidence="2 3">UC8</strain>
    </source>
</reference>
<feature type="chain" id="PRO_5022669378" description="Tetratricopeptide repeat protein" evidence="1">
    <location>
        <begin position="26"/>
        <end position="195"/>
    </location>
</feature>
<evidence type="ECO:0000256" key="1">
    <source>
        <dbReference type="SAM" id="SignalP"/>
    </source>
</evidence>
<sequence length="195" mass="21132" precursor="true">MDGRFMAGMSLCGVFVVLTASPAAAQQQVTVTAPLQRLNSGFSEQTGFRWSASGPNWSFRSGNLATVPFGQSSDRSMVGVAPSLTVTPGMPGHFFSGQVSPFVTGVRPVVGQSPAIAAAQLQQRQQWAASVEANAQRQTEKLRQCLQRGMRAEQEGDIKTARANYRRAMSWAAPPLRLQIQQHLQKMLAESRAAR</sequence>
<evidence type="ECO:0008006" key="4">
    <source>
        <dbReference type="Google" id="ProtNLM"/>
    </source>
</evidence>
<dbReference type="OrthoDB" id="282804at2"/>
<protein>
    <recommendedName>
        <fullName evidence="4">Tetratricopeptide repeat protein</fullName>
    </recommendedName>
</protein>
<feature type="signal peptide" evidence="1">
    <location>
        <begin position="1"/>
        <end position="25"/>
    </location>
</feature>
<name>A0A5B9QPD0_9BACT</name>
<keyword evidence="1" id="KW-0732">Signal</keyword>
<dbReference type="EMBL" id="CP042914">
    <property type="protein sequence ID" value="QEG39752.1"/>
    <property type="molecule type" value="Genomic_DNA"/>
</dbReference>
<dbReference type="Proteomes" id="UP000325286">
    <property type="component" value="Chromosome"/>
</dbReference>